<evidence type="ECO:0000313" key="2">
    <source>
        <dbReference type="Proteomes" id="UP000326384"/>
    </source>
</evidence>
<organism evidence="1 2">
    <name type="scientific">Chryseobacterium viscerum</name>
    <dbReference type="NCBI Taxonomy" id="1037377"/>
    <lineage>
        <taxon>Bacteria</taxon>
        <taxon>Pseudomonadati</taxon>
        <taxon>Bacteroidota</taxon>
        <taxon>Flavobacteriia</taxon>
        <taxon>Flavobacteriales</taxon>
        <taxon>Weeksellaceae</taxon>
        <taxon>Chryseobacterium group</taxon>
        <taxon>Chryseobacterium</taxon>
    </lineage>
</organism>
<gene>
    <name evidence="1" type="ORF">F8D52_13315</name>
</gene>
<name>A0A5N4BP60_9FLAO</name>
<comment type="caution">
    <text evidence="1">The sequence shown here is derived from an EMBL/GenBank/DDBJ whole genome shotgun (WGS) entry which is preliminary data.</text>
</comment>
<dbReference type="InterPro" id="IPR011044">
    <property type="entry name" value="Quino_amine_DH_bsu"/>
</dbReference>
<dbReference type="Proteomes" id="UP000326384">
    <property type="component" value="Unassembled WGS sequence"/>
</dbReference>
<accession>A0A5N4BP60</accession>
<protein>
    <recommendedName>
        <fullName evidence="3">WD40 repeat domain-containing protein</fullName>
    </recommendedName>
</protein>
<dbReference type="SUPFAM" id="SSF50969">
    <property type="entry name" value="YVTN repeat-like/Quinoprotein amine dehydrogenase"/>
    <property type="match status" value="1"/>
</dbReference>
<evidence type="ECO:0000313" key="1">
    <source>
        <dbReference type="EMBL" id="KAB1230160.1"/>
    </source>
</evidence>
<sequence>MMMTKTIELNLFQENIKYLSTDDLGNFIAVTSQNRIVIPDIKTPLELGVDIVMAKIINEEKILIVFHHPNSVENALIIDYEGNCKVKFNIGNSINDIKINGKKIIVSYFDEGVLKGYKPDYDALAVFNLNGKQVFGFNSSTLNDKLIDCYCVANQGNGKVIFNGYGNFSLQELDLNNLNLISHKVPPGCIGAQSVSTKAGNIIFHSTYKDKTSFFIWNLKSDEFHQINSEFKNLRSTENGVFYRVDKKSFTLISPLE</sequence>
<reference evidence="1 2" key="1">
    <citation type="journal article" date="2019" name="Stand. Genomic Sci.">
        <title>Draft Whole-Genome Sequence of a Novel Chryseobacterium viscerum Strain Isolated from Fresh Water at Dripping Springs, New Mexico.</title>
        <authorList>
            <person name="Kyndt J.A."/>
            <person name="Moore T.C."/>
        </authorList>
    </citation>
    <scope>NUCLEOTIDE SEQUENCE [LARGE SCALE GENOMIC DNA]</scope>
    <source>
        <strain evidence="1 2">DPS</strain>
    </source>
</reference>
<evidence type="ECO:0008006" key="3">
    <source>
        <dbReference type="Google" id="ProtNLM"/>
    </source>
</evidence>
<keyword evidence="2" id="KW-1185">Reference proteome</keyword>
<proteinExistence type="predicted"/>
<dbReference type="EMBL" id="VTPV01000007">
    <property type="protein sequence ID" value="KAB1230160.1"/>
    <property type="molecule type" value="Genomic_DNA"/>
</dbReference>